<evidence type="ECO:0000256" key="1">
    <source>
        <dbReference type="SAM" id="SignalP"/>
    </source>
</evidence>
<comment type="caution">
    <text evidence="2">The sequence shown here is derived from an EMBL/GenBank/DDBJ whole genome shotgun (WGS) entry which is preliminary data.</text>
</comment>
<dbReference type="OrthoDB" id="6952180at2"/>
<gene>
    <name evidence="2" type="ORF">VD17_16585</name>
</gene>
<name>A0A0F4V705_PSEFL</name>
<proteinExistence type="predicted"/>
<dbReference type="RefSeq" id="WP_046054717.1">
    <property type="nucleotide sequence ID" value="NZ_LACH01000035.1"/>
</dbReference>
<evidence type="ECO:0000313" key="2">
    <source>
        <dbReference type="EMBL" id="KJZ64628.1"/>
    </source>
</evidence>
<keyword evidence="1" id="KW-0732">Signal</keyword>
<feature type="chain" id="PRO_5002480112" evidence="1">
    <location>
        <begin position="22"/>
        <end position="119"/>
    </location>
</feature>
<accession>A0A0F4V705</accession>
<dbReference type="EMBL" id="LACH01000035">
    <property type="protein sequence ID" value="KJZ64628.1"/>
    <property type="molecule type" value="Genomic_DNA"/>
</dbReference>
<evidence type="ECO:0000313" key="3">
    <source>
        <dbReference type="Proteomes" id="UP000033400"/>
    </source>
</evidence>
<sequence length="119" mass="13719">MNYLKTLFFVSSIFVSASASAWAEGGGDRVMERMESMRNKAETVLIQAEKAPAGQRHVHMAEHMKMLGEIMKELHNDHPDASMTTQQHLAWMEMHDKIVDDVLNQMQREHKLMLSENHQ</sequence>
<reference evidence="2 3" key="1">
    <citation type="submission" date="2015-03" db="EMBL/GenBank/DDBJ databases">
        <title>Comparative genomics of Pseudomonas insights into diversity of traits involved in vanlence and defense.</title>
        <authorList>
            <person name="Qin Y."/>
        </authorList>
    </citation>
    <scope>NUCLEOTIDE SEQUENCE [LARGE SCALE GENOMIC DNA]</scope>
    <source>
        <strain evidence="2 3">H24</strain>
    </source>
</reference>
<dbReference type="NCBIfam" id="NF041599">
    <property type="entry name" value="reg_PtrA_PA2808"/>
    <property type="match status" value="1"/>
</dbReference>
<organism evidence="2 3">
    <name type="scientific">Pseudomonas fluorescens</name>
    <dbReference type="NCBI Taxonomy" id="294"/>
    <lineage>
        <taxon>Bacteria</taxon>
        <taxon>Pseudomonadati</taxon>
        <taxon>Pseudomonadota</taxon>
        <taxon>Gammaproteobacteria</taxon>
        <taxon>Pseudomonadales</taxon>
        <taxon>Pseudomonadaceae</taxon>
        <taxon>Pseudomonas</taxon>
    </lineage>
</organism>
<feature type="signal peptide" evidence="1">
    <location>
        <begin position="1"/>
        <end position="21"/>
    </location>
</feature>
<dbReference type="PATRIC" id="fig|294.133.peg.2920"/>
<protein>
    <submittedName>
        <fullName evidence="2">Uncharacterized protein</fullName>
    </submittedName>
</protein>
<dbReference type="AlphaFoldDB" id="A0A0F4V705"/>
<dbReference type="Proteomes" id="UP000033400">
    <property type="component" value="Unassembled WGS sequence"/>
</dbReference>